<name>A0A368XKL1_MARNT</name>
<comment type="caution">
    <text evidence="2">The sequence shown here is derived from an EMBL/GenBank/DDBJ whole genome shotgun (WGS) entry which is preliminary data.</text>
</comment>
<dbReference type="Pfam" id="PF18914">
    <property type="entry name" value="DUF5666"/>
    <property type="match status" value="3"/>
</dbReference>
<dbReference type="EMBL" id="QPJI01000007">
    <property type="protein sequence ID" value="RCW68450.1"/>
    <property type="molecule type" value="Genomic_DNA"/>
</dbReference>
<dbReference type="InterPro" id="IPR043724">
    <property type="entry name" value="DUF5666"/>
</dbReference>
<dbReference type="Proteomes" id="UP000253647">
    <property type="component" value="Unassembled WGS sequence"/>
</dbReference>
<sequence length="487" mass="52678">MSRSLPSHNLLKFTAIPLALGILSACGGGGGGSIGIADGGIRGTGSSVGPVSGFGSVFVNGVKFETRNIPNRSVDSNDDISSEDELEKGMILRVEGVWRPDNTGEAERLEYDDTFRGPVSDVILPDAANNTPGSFRMLGQTIRFDNRTVVRVGNGELTDGMTVRVSAWRTGDGYRASYVGSVTTGPDFPLELEGRIEEVNLDRFRIGTQWIRGGLNVGYPGDLTINDLVVGALVEVEGNFSSPGGAGGEIRAAEIRFADDRRFRGDEDEDIELSGPVQSLNLSGSTFLLNGVPVDFDSQTEFDDFSRSRIADGLLVQVEGEFRSGRVYAEEIELLEGNAEVEAAVQSADPSANELIVGGVTVRITNNTLIDSDDDITNNVFDADFLEVEGIERRDENDQVFLEALNIEIESAEDEFSLKGRLETGNYPLVTGTVKVLGVSLLYDEGAYTEVENDDDEDWRDCSVVSIDYEQSGNQFRALGIECEDDD</sequence>
<evidence type="ECO:0000313" key="2">
    <source>
        <dbReference type="EMBL" id="RCW68450.1"/>
    </source>
</evidence>
<protein>
    <recommendedName>
        <fullName evidence="1">DUF5666 domain-containing protein</fullName>
    </recommendedName>
</protein>
<dbReference type="RefSeq" id="WP_114434572.1">
    <property type="nucleotide sequence ID" value="NZ_QPJI01000007.1"/>
</dbReference>
<dbReference type="AlphaFoldDB" id="A0A368XKL1"/>
<feature type="domain" description="DUF5666" evidence="1">
    <location>
        <begin position="130"/>
        <end position="178"/>
    </location>
</feature>
<proteinExistence type="predicted"/>
<reference evidence="2 3" key="1">
    <citation type="submission" date="2018-07" db="EMBL/GenBank/DDBJ databases">
        <title>Freshwater and sediment microbial communities from various areas in North America, analyzing microbe dynamics in response to fracking.</title>
        <authorList>
            <person name="Lamendella R."/>
        </authorList>
    </citation>
    <scope>NUCLEOTIDE SEQUENCE [LARGE SCALE GENOMIC DNA]</scope>
    <source>
        <strain evidence="2 3">105B</strain>
    </source>
</reference>
<evidence type="ECO:0000313" key="3">
    <source>
        <dbReference type="Proteomes" id="UP000253647"/>
    </source>
</evidence>
<organism evidence="2 3">
    <name type="scientific">Marinobacter nauticus</name>
    <name type="common">Marinobacter hydrocarbonoclasticus</name>
    <name type="synonym">Marinobacter aquaeolei</name>
    <dbReference type="NCBI Taxonomy" id="2743"/>
    <lineage>
        <taxon>Bacteria</taxon>
        <taxon>Pseudomonadati</taxon>
        <taxon>Pseudomonadota</taxon>
        <taxon>Gammaproteobacteria</taxon>
        <taxon>Pseudomonadales</taxon>
        <taxon>Marinobacteraceae</taxon>
        <taxon>Marinobacter</taxon>
    </lineage>
</organism>
<gene>
    <name evidence="2" type="ORF">DET61_107190</name>
</gene>
<dbReference type="PROSITE" id="PS51257">
    <property type="entry name" value="PROKAR_LIPOPROTEIN"/>
    <property type="match status" value="1"/>
</dbReference>
<accession>A0A368XKL1</accession>
<feature type="domain" description="DUF5666" evidence="1">
    <location>
        <begin position="344"/>
        <end position="395"/>
    </location>
</feature>
<evidence type="ECO:0000259" key="1">
    <source>
        <dbReference type="Pfam" id="PF18914"/>
    </source>
</evidence>
<feature type="domain" description="DUF5666" evidence="1">
    <location>
        <begin position="275"/>
        <end position="333"/>
    </location>
</feature>